<dbReference type="InterPro" id="IPR009875">
    <property type="entry name" value="PilZ_domain"/>
</dbReference>
<accession>A0ABQ5QJC1</accession>
<protein>
    <recommendedName>
        <fullName evidence="1">PilZ domain-containing protein</fullName>
    </recommendedName>
</protein>
<dbReference type="SUPFAM" id="SSF141371">
    <property type="entry name" value="PilZ domain-like"/>
    <property type="match status" value="1"/>
</dbReference>
<organism evidence="2 3">
    <name type="scientific">Geothrix limicola</name>
    <dbReference type="NCBI Taxonomy" id="2927978"/>
    <lineage>
        <taxon>Bacteria</taxon>
        <taxon>Pseudomonadati</taxon>
        <taxon>Acidobacteriota</taxon>
        <taxon>Holophagae</taxon>
        <taxon>Holophagales</taxon>
        <taxon>Holophagaceae</taxon>
        <taxon>Geothrix</taxon>
    </lineage>
</organism>
<evidence type="ECO:0000259" key="1">
    <source>
        <dbReference type="Pfam" id="PF07238"/>
    </source>
</evidence>
<evidence type="ECO:0000313" key="3">
    <source>
        <dbReference type="Proteomes" id="UP001165069"/>
    </source>
</evidence>
<reference evidence="2 3" key="1">
    <citation type="journal article" date="2023" name="Antonie Van Leeuwenhoek">
        <title>Mesoterricola silvestris gen. nov., sp. nov., Mesoterricola sediminis sp. nov., Geothrix oryzae sp. nov., Geothrix edaphica sp. nov., Geothrix rubra sp. nov., and Geothrix limicola sp. nov., six novel members of Acidobacteriota isolated from soils.</title>
        <authorList>
            <person name="Itoh H."/>
            <person name="Sugisawa Y."/>
            <person name="Mise K."/>
            <person name="Xu Z."/>
            <person name="Kuniyasu M."/>
            <person name="Ushijima N."/>
            <person name="Kawano K."/>
            <person name="Kobayashi E."/>
            <person name="Shiratori Y."/>
            <person name="Masuda Y."/>
            <person name="Senoo K."/>
        </authorList>
    </citation>
    <scope>NUCLEOTIDE SEQUENCE [LARGE SCALE GENOMIC DNA]</scope>
    <source>
        <strain evidence="2 3">Red804</strain>
    </source>
</reference>
<dbReference type="EMBL" id="BSDE01000007">
    <property type="protein sequence ID" value="GLH74674.1"/>
    <property type="molecule type" value="Genomic_DNA"/>
</dbReference>
<dbReference type="Pfam" id="PF07238">
    <property type="entry name" value="PilZ"/>
    <property type="match status" value="1"/>
</dbReference>
<sequence>MPERAPISKLPFLGGGTLGDTLKGSALAQALDEMAERKAFLMVATPYLSFPARLLAWQSGEVRLRANQTREFLLRTLPDQGFRLRIPWGLGIAAASTRLLGVEEVEGRRVLCVQAPDRFVEDEPRRAFRVTKTGQSRAVINPGGDLLLRANLDNLSAVGACFFVTEPMPSEGLIVNRPLRLSMVLDQGPALDLEGRLVHMDGQLLGVAFEPPPSTVTAAALEAWLQPRVEEARRQWENRAALRAMAEQAARPRSQPEGALLLARDPALLTQLGDILGERLPIRACGLALAPLREALETPPQVVIVPWTGGGVQARHTLRNLAEAFPAGTPIVVLGLGGDYGGRELALELKQATFVAWPTAQGAFFARLLEGLIRRAWGA</sequence>
<feature type="domain" description="PilZ" evidence="1">
    <location>
        <begin position="125"/>
        <end position="225"/>
    </location>
</feature>
<keyword evidence="3" id="KW-1185">Reference proteome</keyword>
<dbReference type="RefSeq" id="WP_285577191.1">
    <property type="nucleotide sequence ID" value="NZ_BSDE01000007.1"/>
</dbReference>
<gene>
    <name evidence="2" type="ORF">GETHLI_31760</name>
</gene>
<evidence type="ECO:0000313" key="2">
    <source>
        <dbReference type="EMBL" id="GLH74674.1"/>
    </source>
</evidence>
<proteinExistence type="predicted"/>
<comment type="caution">
    <text evidence="2">The sequence shown here is derived from an EMBL/GenBank/DDBJ whole genome shotgun (WGS) entry which is preliminary data.</text>
</comment>
<name>A0ABQ5QJC1_9BACT</name>
<dbReference type="Proteomes" id="UP001165069">
    <property type="component" value="Unassembled WGS sequence"/>
</dbReference>